<keyword evidence="2 5" id="KW-0808">Transferase</keyword>
<dbReference type="GO" id="GO:0008804">
    <property type="term" value="F:carbamate kinase activity"/>
    <property type="evidence" value="ECO:0007669"/>
    <property type="project" value="UniProtKB-UniRule"/>
</dbReference>
<comment type="similarity">
    <text evidence="1 5">Belongs to the carbamate kinase family.</text>
</comment>
<dbReference type="GO" id="GO:0005829">
    <property type="term" value="C:cytosol"/>
    <property type="evidence" value="ECO:0007669"/>
    <property type="project" value="TreeGrafter"/>
</dbReference>
<dbReference type="PANTHER" id="PTHR30409">
    <property type="entry name" value="CARBAMATE KINASE"/>
    <property type="match status" value="1"/>
</dbReference>
<evidence type="ECO:0000313" key="8">
    <source>
        <dbReference type="Proteomes" id="UP000315525"/>
    </source>
</evidence>
<comment type="caution">
    <text evidence="7">The sequence shown here is derived from an EMBL/GenBank/DDBJ whole genome shotgun (WGS) entry which is preliminary data.</text>
</comment>
<reference evidence="7 8" key="1">
    <citation type="submission" date="2019-03" db="EMBL/GenBank/DDBJ databases">
        <title>Metabolic potential of uncultured bacteria and archaea associated with petroleum seepage in deep-sea sediments.</title>
        <authorList>
            <person name="Dong X."/>
            <person name="Hubert C."/>
        </authorList>
    </citation>
    <scope>NUCLEOTIDE SEQUENCE [LARGE SCALE GENOMIC DNA]</scope>
    <source>
        <strain evidence="7">E44_bin18</strain>
    </source>
</reference>
<evidence type="ECO:0000256" key="2">
    <source>
        <dbReference type="ARBA" id="ARBA00022679"/>
    </source>
</evidence>
<evidence type="ECO:0000256" key="1">
    <source>
        <dbReference type="ARBA" id="ARBA00011066"/>
    </source>
</evidence>
<dbReference type="AlphaFoldDB" id="A0A523UPP4"/>
<dbReference type="PANTHER" id="PTHR30409:SF1">
    <property type="entry name" value="CARBAMATE KINASE-RELATED"/>
    <property type="match status" value="1"/>
</dbReference>
<dbReference type="Pfam" id="PF00696">
    <property type="entry name" value="AA_kinase"/>
    <property type="match status" value="1"/>
</dbReference>
<evidence type="ECO:0000313" key="7">
    <source>
        <dbReference type="EMBL" id="TET44500.1"/>
    </source>
</evidence>
<proteinExistence type="inferred from homology"/>
<dbReference type="InterPro" id="IPR003964">
    <property type="entry name" value="Carb_kinase"/>
</dbReference>
<accession>A0A523UPP4</accession>
<feature type="domain" description="Aspartate/glutamate/uridylate kinase" evidence="6">
    <location>
        <begin position="5"/>
        <end position="297"/>
    </location>
</feature>
<organism evidence="7 8">
    <name type="scientific">candidate division TA06 bacterium</name>
    <dbReference type="NCBI Taxonomy" id="2250710"/>
    <lineage>
        <taxon>Bacteria</taxon>
        <taxon>Bacteria division TA06</taxon>
    </lineage>
</organism>
<dbReference type="GO" id="GO:0019546">
    <property type="term" value="P:L-arginine deiminase pathway"/>
    <property type="evidence" value="ECO:0007669"/>
    <property type="project" value="TreeGrafter"/>
</dbReference>
<dbReference type="CDD" id="cd04235">
    <property type="entry name" value="AAK_CK"/>
    <property type="match status" value="1"/>
</dbReference>
<name>A0A523UPP4_UNCT6</name>
<dbReference type="PRINTS" id="PR01469">
    <property type="entry name" value="CARBMTKINASE"/>
</dbReference>
<evidence type="ECO:0000259" key="6">
    <source>
        <dbReference type="Pfam" id="PF00696"/>
    </source>
</evidence>
<dbReference type="NCBIfam" id="TIGR00746">
    <property type="entry name" value="arcC"/>
    <property type="match status" value="1"/>
</dbReference>
<dbReference type="NCBIfam" id="NF009007">
    <property type="entry name" value="PRK12352.1"/>
    <property type="match status" value="1"/>
</dbReference>
<dbReference type="InterPro" id="IPR001048">
    <property type="entry name" value="Asp/Glu/Uridylate_kinase"/>
</dbReference>
<protein>
    <recommendedName>
        <fullName evidence="4 5">Carbamate kinase</fullName>
    </recommendedName>
</protein>
<dbReference type="EMBL" id="SOJN01000123">
    <property type="protein sequence ID" value="TET44500.1"/>
    <property type="molecule type" value="Genomic_DNA"/>
</dbReference>
<gene>
    <name evidence="7" type="primary">arcC</name>
    <name evidence="7" type="ORF">E3J62_10350</name>
</gene>
<evidence type="ECO:0000256" key="4">
    <source>
        <dbReference type="NCBIfam" id="TIGR00746"/>
    </source>
</evidence>
<dbReference type="InterPro" id="IPR036393">
    <property type="entry name" value="AceGlu_kinase-like_sf"/>
</dbReference>
<dbReference type="PIRSF" id="PIRSF000723">
    <property type="entry name" value="Carbamate_kin"/>
    <property type="match status" value="1"/>
</dbReference>
<evidence type="ECO:0000256" key="5">
    <source>
        <dbReference type="PIRNR" id="PIRNR000723"/>
    </source>
</evidence>
<keyword evidence="3 5" id="KW-0418">Kinase</keyword>
<evidence type="ECO:0000256" key="3">
    <source>
        <dbReference type="ARBA" id="ARBA00022777"/>
    </source>
</evidence>
<dbReference type="Proteomes" id="UP000315525">
    <property type="component" value="Unassembled WGS sequence"/>
</dbReference>
<sequence length="315" mass="33928">MVGGKRAVVALGGNAITTLGDTGWIPEQFTRTRETMTSIVELIEDGFELAITHGNGPQIGNALIRVEASRNMVPPLPLEICVADLMGGMGYMIEQILRNALQRKGIHKDVVTIVTQVLVDSKDDSLSRPTKPIGPYYTEEEAKEVAREMGWTIDEIPEKGYRRLVPSPRPLEIVEKEAVRSLIDAGSIVIAAGGGGVPVIPNKNGGLDGIDGVIDKDLAAGVLARDIGAGLLLIITDVDRVFLNYRTKDQKEIDCMSTTEARKYMEEGHFPSGSMGPKVNAAIDFLQSGGKEVIITSIRLARKSLDGEAGTRIVP</sequence>
<dbReference type="SUPFAM" id="SSF53633">
    <property type="entry name" value="Carbamate kinase-like"/>
    <property type="match status" value="1"/>
</dbReference>
<dbReference type="Gene3D" id="3.40.1160.10">
    <property type="entry name" value="Acetylglutamate kinase-like"/>
    <property type="match status" value="1"/>
</dbReference>
<dbReference type="FunFam" id="3.40.1160.10:FF:000007">
    <property type="entry name" value="Carbamate kinase"/>
    <property type="match status" value="1"/>
</dbReference>